<dbReference type="EMBL" id="MCGO01000026">
    <property type="protein sequence ID" value="ORY43018.1"/>
    <property type="molecule type" value="Genomic_DNA"/>
</dbReference>
<dbReference type="AlphaFoldDB" id="A0A1Y2C7L4"/>
<name>A0A1Y2C7L4_9FUNG</name>
<reference evidence="1 2" key="1">
    <citation type="submission" date="2016-07" db="EMBL/GenBank/DDBJ databases">
        <title>Pervasive Adenine N6-methylation of Active Genes in Fungi.</title>
        <authorList>
            <consortium name="DOE Joint Genome Institute"/>
            <person name="Mondo S.J."/>
            <person name="Dannebaum R.O."/>
            <person name="Kuo R.C."/>
            <person name="Labutti K."/>
            <person name="Haridas S."/>
            <person name="Kuo A."/>
            <person name="Salamov A."/>
            <person name="Ahrendt S.R."/>
            <person name="Lipzen A."/>
            <person name="Sullivan W."/>
            <person name="Andreopoulos W.B."/>
            <person name="Clum A."/>
            <person name="Lindquist E."/>
            <person name="Daum C."/>
            <person name="Ramamoorthy G.K."/>
            <person name="Gryganskyi A."/>
            <person name="Culley D."/>
            <person name="Magnuson J.K."/>
            <person name="James T.Y."/>
            <person name="O'Malley M.A."/>
            <person name="Stajich J.E."/>
            <person name="Spatafora J.W."/>
            <person name="Visel A."/>
            <person name="Grigoriev I.V."/>
        </authorList>
    </citation>
    <scope>NUCLEOTIDE SEQUENCE [LARGE SCALE GENOMIC DNA]</scope>
    <source>
        <strain evidence="1 2">JEL800</strain>
    </source>
</reference>
<dbReference type="Proteomes" id="UP000193642">
    <property type="component" value="Unassembled WGS sequence"/>
</dbReference>
<organism evidence="1 2">
    <name type="scientific">Rhizoclosmatium globosum</name>
    <dbReference type="NCBI Taxonomy" id="329046"/>
    <lineage>
        <taxon>Eukaryota</taxon>
        <taxon>Fungi</taxon>
        <taxon>Fungi incertae sedis</taxon>
        <taxon>Chytridiomycota</taxon>
        <taxon>Chytridiomycota incertae sedis</taxon>
        <taxon>Chytridiomycetes</taxon>
        <taxon>Chytridiales</taxon>
        <taxon>Chytriomycetaceae</taxon>
        <taxon>Rhizoclosmatium</taxon>
    </lineage>
</organism>
<gene>
    <name evidence="1" type="ORF">BCR33DRAFT_785896</name>
</gene>
<evidence type="ECO:0000313" key="2">
    <source>
        <dbReference type="Proteomes" id="UP000193642"/>
    </source>
</evidence>
<comment type="caution">
    <text evidence="1">The sequence shown here is derived from an EMBL/GenBank/DDBJ whole genome shotgun (WGS) entry which is preliminary data.</text>
</comment>
<protein>
    <recommendedName>
        <fullName evidence="3">NYN domain-containing protein</fullName>
    </recommendedName>
</protein>
<evidence type="ECO:0008006" key="3">
    <source>
        <dbReference type="Google" id="ProtNLM"/>
    </source>
</evidence>
<sequence length="356" mass="38954">MVDEKVHPIALIPPFQSTVLVDFHNNNFPNEAELLNTISACCYVAHYYGSVIEAVACNTSTLSAAKLNALKAYQVVILPQGVKKAASVETVLVDYCFSLIKPREPGRCFVICTNQVQAAPVLRTIAEHGRTVILITWDAELMTKTIKYLDPQNPQVFKLDDIMRDNGLKTRFPLATMLGISGLVESPRLFVTSSSCTFHVPIFPPPLQPRLLTDPDSGNKILDGSAQDENDQNCGANYVARPANRDDPPVATSTMTTSGSFNFALSWSNRRAIAAGHCLNIRAHETTTPSLPTPSDPPQVLPPPRLDIMLYLDTENIPVPQTLSGGQFINSIADYLEKRQPDGLVRGLVGIVESRD</sequence>
<keyword evidence="2" id="KW-1185">Reference proteome</keyword>
<accession>A0A1Y2C7L4</accession>
<evidence type="ECO:0000313" key="1">
    <source>
        <dbReference type="EMBL" id="ORY43018.1"/>
    </source>
</evidence>
<proteinExistence type="predicted"/>